<organism evidence="1 2">
    <name type="scientific">Dovyalis caffra</name>
    <dbReference type="NCBI Taxonomy" id="77055"/>
    <lineage>
        <taxon>Eukaryota</taxon>
        <taxon>Viridiplantae</taxon>
        <taxon>Streptophyta</taxon>
        <taxon>Embryophyta</taxon>
        <taxon>Tracheophyta</taxon>
        <taxon>Spermatophyta</taxon>
        <taxon>Magnoliopsida</taxon>
        <taxon>eudicotyledons</taxon>
        <taxon>Gunneridae</taxon>
        <taxon>Pentapetalae</taxon>
        <taxon>rosids</taxon>
        <taxon>fabids</taxon>
        <taxon>Malpighiales</taxon>
        <taxon>Salicaceae</taxon>
        <taxon>Flacourtieae</taxon>
        <taxon>Dovyalis</taxon>
    </lineage>
</organism>
<reference evidence="1 2" key="1">
    <citation type="submission" date="2024-01" db="EMBL/GenBank/DDBJ databases">
        <authorList>
            <person name="Waweru B."/>
        </authorList>
    </citation>
    <scope>NUCLEOTIDE SEQUENCE [LARGE SCALE GENOMIC DNA]</scope>
</reference>
<comment type="caution">
    <text evidence="1">The sequence shown here is derived from an EMBL/GenBank/DDBJ whole genome shotgun (WGS) entry which is preliminary data.</text>
</comment>
<keyword evidence="2" id="KW-1185">Reference proteome</keyword>
<dbReference type="Proteomes" id="UP001314170">
    <property type="component" value="Unassembled WGS sequence"/>
</dbReference>
<accession>A0AAV1SB42</accession>
<sequence>MVVRELLLTILKKLKAGEKTGSINIDAKIAGKITVDKTRDLSALPRDYLRGPSNCIEHVEWSTGVELIKHAKGSTTSLLPLLGLAA</sequence>
<evidence type="ECO:0000313" key="2">
    <source>
        <dbReference type="Proteomes" id="UP001314170"/>
    </source>
</evidence>
<dbReference type="AlphaFoldDB" id="A0AAV1SB42"/>
<name>A0AAV1SB42_9ROSI</name>
<gene>
    <name evidence="1" type="ORF">DCAF_LOCUS20329</name>
</gene>
<evidence type="ECO:0000313" key="1">
    <source>
        <dbReference type="EMBL" id="CAK7347641.1"/>
    </source>
</evidence>
<dbReference type="EMBL" id="CAWUPB010001173">
    <property type="protein sequence ID" value="CAK7347641.1"/>
    <property type="molecule type" value="Genomic_DNA"/>
</dbReference>
<protein>
    <submittedName>
        <fullName evidence="1">Uncharacterized protein</fullName>
    </submittedName>
</protein>
<proteinExistence type="predicted"/>